<keyword evidence="7" id="KW-1278">Translocase</keyword>
<accession>F4RH92</accession>
<evidence type="ECO:0000256" key="5">
    <source>
        <dbReference type="ARBA" id="ARBA00022840"/>
    </source>
</evidence>
<dbReference type="RefSeq" id="XP_007408351.1">
    <property type="nucleotide sequence ID" value="XM_007408289.1"/>
</dbReference>
<keyword evidence="6" id="KW-0460">Magnesium</keyword>
<evidence type="ECO:0000256" key="1">
    <source>
        <dbReference type="ARBA" id="ARBA00004141"/>
    </source>
</evidence>
<dbReference type="KEGG" id="mlr:MELLADRAFT_84923"/>
<dbReference type="GO" id="GO:0140358">
    <property type="term" value="F:P-type transmembrane transporter activity"/>
    <property type="evidence" value="ECO:0007669"/>
    <property type="project" value="InterPro"/>
</dbReference>
<evidence type="ECO:0000256" key="3">
    <source>
        <dbReference type="ARBA" id="ARBA00022723"/>
    </source>
</evidence>
<dbReference type="GO" id="GO:0016020">
    <property type="term" value="C:membrane"/>
    <property type="evidence" value="ECO:0007669"/>
    <property type="project" value="UniProtKB-SubCell"/>
</dbReference>
<keyword evidence="10" id="KW-1185">Reference proteome</keyword>
<dbReference type="PANTHER" id="PTHR45630">
    <property type="entry name" value="CATION-TRANSPORTING ATPASE-RELATED"/>
    <property type="match status" value="1"/>
</dbReference>
<dbReference type="Proteomes" id="UP000001072">
    <property type="component" value="Unassembled WGS sequence"/>
</dbReference>
<dbReference type="AlphaFoldDB" id="F4RH92"/>
<dbReference type="GO" id="GO:0019829">
    <property type="term" value="F:ATPase-coupled monoatomic cation transmembrane transporter activity"/>
    <property type="evidence" value="ECO:0007669"/>
    <property type="project" value="TreeGrafter"/>
</dbReference>
<protein>
    <recommendedName>
        <fullName evidence="11">Secreted protein</fullName>
    </recommendedName>
</protein>
<evidence type="ECO:0000256" key="6">
    <source>
        <dbReference type="ARBA" id="ARBA00022842"/>
    </source>
</evidence>
<name>F4RH92_MELLP</name>
<dbReference type="OrthoDB" id="48943at2759"/>
<dbReference type="InterPro" id="IPR023298">
    <property type="entry name" value="ATPase_P-typ_TM_dom_sf"/>
</dbReference>
<dbReference type="InParanoid" id="F4RH92"/>
<keyword evidence="3" id="KW-0479">Metal-binding</keyword>
<keyword evidence="2" id="KW-0597">Phosphoprotein</keyword>
<sequence length="65" mass="7095">MGIKWSTILIWALDLITIVVPSALPATIPIGTSFSMAHLRKPGIFCISPNRVNISGKINLICFDK</sequence>
<dbReference type="GO" id="GO:0005524">
    <property type="term" value="F:ATP binding"/>
    <property type="evidence" value="ECO:0007669"/>
    <property type="project" value="UniProtKB-KW"/>
</dbReference>
<keyword evidence="5" id="KW-0067">ATP-binding</keyword>
<organism evidence="10">
    <name type="scientific">Melampsora larici-populina (strain 98AG31 / pathotype 3-4-7)</name>
    <name type="common">Poplar leaf rust fungus</name>
    <dbReference type="NCBI Taxonomy" id="747676"/>
    <lineage>
        <taxon>Eukaryota</taxon>
        <taxon>Fungi</taxon>
        <taxon>Dikarya</taxon>
        <taxon>Basidiomycota</taxon>
        <taxon>Pucciniomycotina</taxon>
        <taxon>Pucciniomycetes</taxon>
        <taxon>Pucciniales</taxon>
        <taxon>Melampsoraceae</taxon>
        <taxon>Melampsora</taxon>
    </lineage>
</organism>
<gene>
    <name evidence="9" type="ORF">MELLADRAFT_84923</name>
</gene>
<comment type="subcellular location">
    <subcellularLocation>
        <location evidence="1">Membrane</location>
        <topology evidence="1">Multi-pass membrane protein</topology>
    </subcellularLocation>
</comment>
<dbReference type="GeneID" id="18933662"/>
<evidence type="ECO:0000256" key="8">
    <source>
        <dbReference type="SAM" id="SignalP"/>
    </source>
</evidence>
<dbReference type="GO" id="GO:0046872">
    <property type="term" value="F:metal ion binding"/>
    <property type="evidence" value="ECO:0007669"/>
    <property type="project" value="UniProtKB-KW"/>
</dbReference>
<dbReference type="InterPro" id="IPR006544">
    <property type="entry name" value="P-type_TPase_V"/>
</dbReference>
<evidence type="ECO:0000313" key="9">
    <source>
        <dbReference type="EMBL" id="EGG08153.1"/>
    </source>
</evidence>
<dbReference type="HOGENOM" id="CLU_2850188_0_0_1"/>
<evidence type="ECO:0000256" key="4">
    <source>
        <dbReference type="ARBA" id="ARBA00022741"/>
    </source>
</evidence>
<dbReference type="EMBL" id="GL883101">
    <property type="protein sequence ID" value="EGG08153.1"/>
    <property type="molecule type" value="Genomic_DNA"/>
</dbReference>
<keyword evidence="4" id="KW-0547">Nucleotide-binding</keyword>
<feature type="chain" id="PRO_5003321603" description="Secreted protein" evidence="8">
    <location>
        <begin position="26"/>
        <end position="65"/>
    </location>
</feature>
<dbReference type="PANTHER" id="PTHR45630:SF8">
    <property type="entry name" value="CATION-TRANSPORTING ATPASE"/>
    <property type="match status" value="1"/>
</dbReference>
<evidence type="ECO:0000256" key="2">
    <source>
        <dbReference type="ARBA" id="ARBA00022553"/>
    </source>
</evidence>
<dbReference type="VEuPathDB" id="FungiDB:MELLADRAFT_84923"/>
<feature type="signal peptide" evidence="8">
    <location>
        <begin position="1"/>
        <end position="25"/>
    </location>
</feature>
<dbReference type="GO" id="GO:0006874">
    <property type="term" value="P:intracellular calcium ion homeostasis"/>
    <property type="evidence" value="ECO:0007669"/>
    <property type="project" value="TreeGrafter"/>
</dbReference>
<keyword evidence="8" id="KW-0732">Signal</keyword>
<evidence type="ECO:0000256" key="7">
    <source>
        <dbReference type="ARBA" id="ARBA00022967"/>
    </source>
</evidence>
<evidence type="ECO:0008006" key="11">
    <source>
        <dbReference type="Google" id="ProtNLM"/>
    </source>
</evidence>
<evidence type="ECO:0000313" key="10">
    <source>
        <dbReference type="Proteomes" id="UP000001072"/>
    </source>
</evidence>
<reference evidence="10" key="1">
    <citation type="journal article" date="2011" name="Proc. Natl. Acad. Sci. U.S.A.">
        <title>Obligate biotrophy features unraveled by the genomic analysis of rust fungi.</title>
        <authorList>
            <person name="Duplessis S."/>
            <person name="Cuomo C.A."/>
            <person name="Lin Y.-C."/>
            <person name="Aerts A."/>
            <person name="Tisserant E."/>
            <person name="Veneault-Fourrey C."/>
            <person name="Joly D.L."/>
            <person name="Hacquard S."/>
            <person name="Amselem J."/>
            <person name="Cantarel B.L."/>
            <person name="Chiu R."/>
            <person name="Coutinho P.M."/>
            <person name="Feau N."/>
            <person name="Field M."/>
            <person name="Frey P."/>
            <person name="Gelhaye E."/>
            <person name="Goldberg J."/>
            <person name="Grabherr M.G."/>
            <person name="Kodira C.D."/>
            <person name="Kohler A."/>
            <person name="Kuees U."/>
            <person name="Lindquist E.A."/>
            <person name="Lucas S.M."/>
            <person name="Mago R."/>
            <person name="Mauceli E."/>
            <person name="Morin E."/>
            <person name="Murat C."/>
            <person name="Pangilinan J.L."/>
            <person name="Park R."/>
            <person name="Pearson M."/>
            <person name="Quesneville H."/>
            <person name="Rouhier N."/>
            <person name="Sakthikumar S."/>
            <person name="Salamov A.A."/>
            <person name="Schmutz J."/>
            <person name="Selles B."/>
            <person name="Shapiro H."/>
            <person name="Tanguay P."/>
            <person name="Tuskan G.A."/>
            <person name="Henrissat B."/>
            <person name="Van de Peer Y."/>
            <person name="Rouze P."/>
            <person name="Ellis J.G."/>
            <person name="Dodds P.N."/>
            <person name="Schein J.E."/>
            <person name="Zhong S."/>
            <person name="Hamelin R.C."/>
            <person name="Grigoriev I.V."/>
            <person name="Szabo L.J."/>
            <person name="Martin F."/>
        </authorList>
    </citation>
    <scope>NUCLEOTIDE SEQUENCE [LARGE SCALE GENOMIC DNA]</scope>
    <source>
        <strain evidence="10">98AG31 / pathotype 3-4-7</strain>
    </source>
</reference>
<dbReference type="eggNOG" id="KOG0208">
    <property type="taxonomic scope" value="Eukaryota"/>
</dbReference>
<dbReference type="SUPFAM" id="SSF81665">
    <property type="entry name" value="Calcium ATPase, transmembrane domain M"/>
    <property type="match status" value="1"/>
</dbReference>
<proteinExistence type="predicted"/>